<reference evidence="2 3" key="1">
    <citation type="journal article" date="2018" name="Front. Plant Sci.">
        <title>Red Clover (Trifolium pratense) and Zigzag Clover (T. medium) - A Picture of Genomic Similarities and Differences.</title>
        <authorList>
            <person name="Dluhosova J."/>
            <person name="Istvanek J."/>
            <person name="Nedelnik J."/>
            <person name="Repkova J."/>
        </authorList>
    </citation>
    <scope>NUCLEOTIDE SEQUENCE [LARGE SCALE GENOMIC DNA]</scope>
    <source>
        <strain evidence="3">cv. 10/8</strain>
        <tissue evidence="2">Leaf</tissue>
    </source>
</reference>
<feature type="non-terminal residue" evidence="2">
    <location>
        <position position="1"/>
    </location>
</feature>
<keyword evidence="1" id="KW-0472">Membrane</keyword>
<sequence length="272" mass="32134">NRLGTWGNKFVSLGGRIVLLNSVLNAIPIFYLSYLKIPIQVWKQVRRIQREFLWGGKSGRKRINWVKWDDVCKPKSEGGLGVRDIRAINISLLTKWRWKLLTDDRSLWKEVIRGKYGGAAIGRVELGDDCKPWFSSLWWRDISSIGANLELNWFSREVTKRIGNGMHTKFWTDKWVGDTTLKERFLRLFSISTQKEDSIATLWNRNGSDRWNVVWRRRLFVWECNLRDELMLILNPLILTDEEDIWEWNLGENGEFTVKSTYELVSKLLVER</sequence>
<dbReference type="GO" id="GO:0003964">
    <property type="term" value="F:RNA-directed DNA polymerase activity"/>
    <property type="evidence" value="ECO:0007669"/>
    <property type="project" value="UniProtKB-KW"/>
</dbReference>
<dbReference type="EMBL" id="LXQA010070959">
    <property type="protein sequence ID" value="MCI08983.1"/>
    <property type="molecule type" value="Genomic_DNA"/>
</dbReference>
<evidence type="ECO:0000256" key="1">
    <source>
        <dbReference type="SAM" id="Phobius"/>
    </source>
</evidence>
<dbReference type="AlphaFoldDB" id="A0A392PA74"/>
<organism evidence="2 3">
    <name type="scientific">Trifolium medium</name>
    <dbReference type="NCBI Taxonomy" id="97028"/>
    <lineage>
        <taxon>Eukaryota</taxon>
        <taxon>Viridiplantae</taxon>
        <taxon>Streptophyta</taxon>
        <taxon>Embryophyta</taxon>
        <taxon>Tracheophyta</taxon>
        <taxon>Spermatophyta</taxon>
        <taxon>Magnoliopsida</taxon>
        <taxon>eudicotyledons</taxon>
        <taxon>Gunneridae</taxon>
        <taxon>Pentapetalae</taxon>
        <taxon>rosids</taxon>
        <taxon>fabids</taxon>
        <taxon>Fabales</taxon>
        <taxon>Fabaceae</taxon>
        <taxon>Papilionoideae</taxon>
        <taxon>50 kb inversion clade</taxon>
        <taxon>NPAAA clade</taxon>
        <taxon>Hologalegina</taxon>
        <taxon>IRL clade</taxon>
        <taxon>Trifolieae</taxon>
        <taxon>Trifolium</taxon>
    </lineage>
</organism>
<accession>A0A392PA74</accession>
<keyword evidence="3" id="KW-1185">Reference proteome</keyword>
<proteinExistence type="predicted"/>
<evidence type="ECO:0000313" key="3">
    <source>
        <dbReference type="Proteomes" id="UP000265520"/>
    </source>
</evidence>
<dbReference type="PANTHER" id="PTHR33116">
    <property type="entry name" value="REVERSE TRANSCRIPTASE ZINC-BINDING DOMAIN-CONTAINING PROTEIN-RELATED-RELATED"/>
    <property type="match status" value="1"/>
</dbReference>
<keyword evidence="1" id="KW-1133">Transmembrane helix</keyword>
<name>A0A392PA74_9FABA</name>
<evidence type="ECO:0000313" key="2">
    <source>
        <dbReference type="EMBL" id="MCI08983.1"/>
    </source>
</evidence>
<dbReference type="Proteomes" id="UP000265520">
    <property type="component" value="Unassembled WGS sequence"/>
</dbReference>
<feature type="transmembrane region" description="Helical" evidence="1">
    <location>
        <begin position="17"/>
        <end position="37"/>
    </location>
</feature>
<dbReference type="PANTHER" id="PTHR33116:SF78">
    <property type="entry name" value="OS12G0587133 PROTEIN"/>
    <property type="match status" value="1"/>
</dbReference>
<keyword evidence="2" id="KW-0548">Nucleotidyltransferase</keyword>
<comment type="caution">
    <text evidence="2">The sequence shown here is derived from an EMBL/GenBank/DDBJ whole genome shotgun (WGS) entry which is preliminary data.</text>
</comment>
<keyword evidence="2" id="KW-0808">Transferase</keyword>
<protein>
    <submittedName>
        <fullName evidence="2">Putative non-LTR retroelement reverse transcriptase</fullName>
    </submittedName>
</protein>
<keyword evidence="2" id="KW-0695">RNA-directed DNA polymerase</keyword>
<feature type="non-terminal residue" evidence="2">
    <location>
        <position position="272"/>
    </location>
</feature>
<keyword evidence="1" id="KW-0812">Transmembrane</keyword>